<dbReference type="Gene3D" id="3.40.50.1000">
    <property type="entry name" value="HAD superfamily/HAD-like"/>
    <property type="match status" value="1"/>
</dbReference>
<sequence>MKIGSMTGYTDAMMAVVTENAAKQGYAPDAWFSPDSVDGLGRPNPYMIFANMQKFQVPSVQVVVKVGDTVSDIQEGRNAGVRSLGVLEAAV</sequence>
<gene>
    <name evidence="1" type="ORF">BUFA31_10470</name>
</gene>
<accession>A0ABQ1DYT3</accession>
<evidence type="ECO:0000313" key="1">
    <source>
        <dbReference type="EMBL" id="GFO87883.1"/>
    </source>
</evidence>
<reference evidence="1 2" key="1">
    <citation type="submission" date="2020-06" db="EMBL/GenBank/DDBJ databases">
        <title>Characterization of fructooligosaccharide metabolism and fructooligosaccharide-degrading enzymes in human commensal butyrate producers.</title>
        <authorList>
            <person name="Tanno H."/>
            <person name="Fujii T."/>
            <person name="Hirano K."/>
            <person name="Maeno S."/>
            <person name="Tonozuka T."/>
            <person name="Sakamoto M."/>
            <person name="Ohkuma M."/>
            <person name="Tochio T."/>
            <person name="Endo A."/>
        </authorList>
    </citation>
    <scope>NUCLEOTIDE SEQUENCE [LARGE SCALE GENOMIC DNA]</scope>
    <source>
        <strain evidence="1 2">JCM 31056</strain>
    </source>
</reference>
<organism evidence="1 2">
    <name type="scientific">Butyricicoccus faecihominis</name>
    <dbReference type="NCBI Taxonomy" id="1712515"/>
    <lineage>
        <taxon>Bacteria</taxon>
        <taxon>Bacillati</taxon>
        <taxon>Bacillota</taxon>
        <taxon>Clostridia</taxon>
        <taxon>Eubacteriales</taxon>
        <taxon>Butyricicoccaceae</taxon>
        <taxon>Butyricicoccus</taxon>
    </lineage>
</organism>
<keyword evidence="2" id="KW-1185">Reference proteome</keyword>
<dbReference type="InterPro" id="IPR036412">
    <property type="entry name" value="HAD-like_sf"/>
</dbReference>
<dbReference type="Proteomes" id="UP000620147">
    <property type="component" value="Unassembled WGS sequence"/>
</dbReference>
<dbReference type="PANTHER" id="PTHR43434">
    <property type="entry name" value="PHOSPHOGLYCOLATE PHOSPHATASE"/>
    <property type="match status" value="1"/>
</dbReference>
<evidence type="ECO:0000313" key="2">
    <source>
        <dbReference type="Proteomes" id="UP000620147"/>
    </source>
</evidence>
<comment type="caution">
    <text evidence="1">The sequence shown here is derived from an EMBL/GenBank/DDBJ whole genome shotgun (WGS) entry which is preliminary data.</text>
</comment>
<dbReference type="InterPro" id="IPR050155">
    <property type="entry name" value="HAD-like_hydrolase_sf"/>
</dbReference>
<proteinExistence type="predicted"/>
<dbReference type="PANTHER" id="PTHR43434:SF19">
    <property type="entry name" value="PHOSPHONOACETALDEHYDE HYDROLASE"/>
    <property type="match status" value="1"/>
</dbReference>
<protein>
    <recommendedName>
        <fullName evidence="3">Phosphonoacetaldehyde hydrolase</fullName>
    </recommendedName>
</protein>
<dbReference type="Pfam" id="PF13242">
    <property type="entry name" value="Hydrolase_like"/>
    <property type="match status" value="1"/>
</dbReference>
<dbReference type="InterPro" id="IPR023214">
    <property type="entry name" value="HAD_sf"/>
</dbReference>
<dbReference type="SUPFAM" id="SSF56784">
    <property type="entry name" value="HAD-like"/>
    <property type="match status" value="1"/>
</dbReference>
<dbReference type="RefSeq" id="WP_243022685.1">
    <property type="nucleotide sequence ID" value="NZ_BMQH01000008.1"/>
</dbReference>
<name>A0ABQ1DYT3_9FIRM</name>
<dbReference type="EMBL" id="BLYJ01000010">
    <property type="protein sequence ID" value="GFO87883.1"/>
    <property type="molecule type" value="Genomic_DNA"/>
</dbReference>
<evidence type="ECO:0008006" key="3">
    <source>
        <dbReference type="Google" id="ProtNLM"/>
    </source>
</evidence>